<dbReference type="Proteomes" id="UP001294444">
    <property type="component" value="Unassembled WGS sequence"/>
</dbReference>
<dbReference type="AlphaFoldDB" id="A0AAJ4XF85"/>
<keyword evidence="3" id="KW-1185">Reference proteome</keyword>
<feature type="transmembrane region" description="Helical" evidence="1">
    <location>
        <begin position="75"/>
        <end position="96"/>
    </location>
</feature>
<keyword evidence="1" id="KW-0812">Transmembrane</keyword>
<name>A0AAJ4XF85_9BASI</name>
<evidence type="ECO:0000256" key="1">
    <source>
        <dbReference type="SAM" id="Phobius"/>
    </source>
</evidence>
<sequence>MACWASLGYQNTMFAKLSDTLSVHLPPESRAVLPDYTLSAELEHLSPAKLEKTIERLTPMPLAFIAKANVGKRRFSTVVAAGFPLTLALALDQYFALPTSS</sequence>
<organism evidence="2 3">
    <name type="scientific">Melanopsichium pennsylvanicum</name>
    <dbReference type="NCBI Taxonomy" id="63383"/>
    <lineage>
        <taxon>Eukaryota</taxon>
        <taxon>Fungi</taxon>
        <taxon>Dikarya</taxon>
        <taxon>Basidiomycota</taxon>
        <taxon>Ustilaginomycotina</taxon>
        <taxon>Ustilaginomycetes</taxon>
        <taxon>Ustilaginales</taxon>
        <taxon>Ustilaginaceae</taxon>
        <taxon>Melanopsichium</taxon>
    </lineage>
</organism>
<protein>
    <submittedName>
        <fullName evidence="2">Uncharacterized protein</fullName>
    </submittedName>
</protein>
<keyword evidence="1" id="KW-1133">Transmembrane helix</keyword>
<dbReference type="EMBL" id="OAPG01000001">
    <property type="protein sequence ID" value="SNX81365.1"/>
    <property type="molecule type" value="Genomic_DNA"/>
</dbReference>
<reference evidence="2" key="1">
    <citation type="submission" date="2023-10" db="EMBL/GenBank/DDBJ databases">
        <authorList>
            <person name="Guldener U."/>
        </authorList>
    </citation>
    <scope>NUCLEOTIDE SEQUENCE</scope>
    <source>
        <strain evidence="2">Mp4</strain>
    </source>
</reference>
<evidence type="ECO:0000313" key="2">
    <source>
        <dbReference type="EMBL" id="SNX81365.1"/>
    </source>
</evidence>
<comment type="caution">
    <text evidence="2">The sequence shown here is derived from an EMBL/GenBank/DDBJ whole genome shotgun (WGS) entry which is preliminary data.</text>
</comment>
<evidence type="ECO:0000313" key="3">
    <source>
        <dbReference type="Proteomes" id="UP001294444"/>
    </source>
</evidence>
<gene>
    <name evidence="2" type="ORF">MEPE_00070</name>
</gene>
<keyword evidence="1" id="KW-0472">Membrane</keyword>
<accession>A0AAJ4XF85</accession>
<proteinExistence type="predicted"/>